<dbReference type="Proteomes" id="UP000032740">
    <property type="component" value="Chromosome"/>
</dbReference>
<evidence type="ECO:0000313" key="2">
    <source>
        <dbReference type="Proteomes" id="UP000032740"/>
    </source>
</evidence>
<name>U4KKM4_ALTPJ</name>
<accession>U4KKM4</accession>
<sequence length="359" mass="42415">MTNKIDYDLIKKACNLQEDSYKIKGIVALSVLEDVDQMIEQFFLRKSLNEASIMLDVFGLLQSFFVGIDALYDLSIGTTKYKYNININQNETLKELKFIRNDIVGHPTHRTYQNGMVGFSMIEEKSIKRDTLSYITYVFEKEKQTINKKTIYFHELKEAYLKEKTTLLEELTSFLLNKNDLSKIAPLLEEMFQDALRSTYDLKDIDELTKLFLENTQIKQDSNHRFLWRTRILKTLYTWKDNEFQDTIDFIILKQIIKISDITYDTLNQKKEKYQVRLPKAIKQFYLFMRKNEDSLNLLDNLNDKDHPLHLSDINGLLALNPPIRAKKLLEWLKTINHGPYVYALGSILKEYKKNNKTQ</sequence>
<evidence type="ECO:0000313" key="1">
    <source>
        <dbReference type="EMBL" id="CCV64314.1"/>
    </source>
</evidence>
<dbReference type="STRING" id="1318466.BN85407370"/>
<dbReference type="AlphaFoldDB" id="U4KKM4"/>
<dbReference type="OrthoDB" id="384507at2"/>
<dbReference type="EMBL" id="FO681347">
    <property type="protein sequence ID" value="CCV64314.1"/>
    <property type="molecule type" value="Genomic_DNA"/>
</dbReference>
<proteinExistence type="predicted"/>
<protein>
    <submittedName>
        <fullName evidence="1">Uncharacterized protein</fullName>
    </submittedName>
</protein>
<dbReference type="HOGENOM" id="CLU_768644_0_0_14"/>
<keyword evidence="2" id="KW-1185">Reference proteome</keyword>
<dbReference type="RefSeq" id="WP_026658899.1">
    <property type="nucleotide sequence ID" value="NC_022538.1"/>
</dbReference>
<dbReference type="KEGG" id="apal:BN85407370"/>
<gene>
    <name evidence="1" type="ORF">BN85407370</name>
</gene>
<reference evidence="1 2" key="1">
    <citation type="journal article" date="2013" name="J. Mol. Microbiol. Biotechnol.">
        <title>Analysis of the Complete Genomes of Acholeplasma brassicae , A. palmae and A. laidlawii and Their Comparison to the Obligate Parasites from ' Candidatus Phytoplasma'.</title>
        <authorList>
            <person name="Kube M."/>
            <person name="Siewert C."/>
            <person name="Migdoll A.M."/>
            <person name="Duduk B."/>
            <person name="Holz S."/>
            <person name="Rabus R."/>
            <person name="Seemuller E."/>
            <person name="Mitrovic J."/>
            <person name="Muller I."/>
            <person name="Buttner C."/>
            <person name="Reinhardt R."/>
        </authorList>
    </citation>
    <scope>NUCLEOTIDE SEQUENCE [LARGE SCALE GENOMIC DNA]</scope>
    <source>
        <strain evidence="1 2">J233</strain>
    </source>
</reference>
<organism evidence="1 2">
    <name type="scientific">Alteracholeplasma palmae (strain ATCC 49389 / J233)</name>
    <name type="common">Acholeplasma palmae</name>
    <dbReference type="NCBI Taxonomy" id="1318466"/>
    <lineage>
        <taxon>Bacteria</taxon>
        <taxon>Bacillati</taxon>
        <taxon>Mycoplasmatota</taxon>
        <taxon>Mollicutes</taxon>
        <taxon>Acholeplasmatales</taxon>
        <taxon>Acholeplasmataceae</taxon>
        <taxon>Acholeplasma</taxon>
    </lineage>
</organism>